<sequence length="274" mass="30642">MKIIPASRSLVMVYWLVLSGYAYGLGLGLRLVTPYLDALIFMLLVVGSIIMVPILMLLGVVLYVFPSASPTIWRDIRVPFGYFWFGVVMQVWFLPDANFYEDYTHPMVALLSAIFRVSPTVCHYVLAMVFFGLCAASYGRILIVGRQVPRVNTPVVPDYRVGPTWWWVGLSIIIPIATVCISPMHQLSRVVFWEVGILVPLGLGFLLFPAHEPMLSRIKMPLACFWAVIVAANLAWPQPWGVAGCAVMAVACWVWVICRGRWGRAARRGPVSLP</sequence>
<dbReference type="Proteomes" id="UP000249886">
    <property type="component" value="Unassembled WGS sequence"/>
</dbReference>
<keyword evidence="1" id="KW-0812">Transmembrane</keyword>
<feature type="transmembrane region" description="Helical" evidence="1">
    <location>
        <begin position="241"/>
        <end position="258"/>
    </location>
</feature>
<evidence type="ECO:0000313" key="2">
    <source>
        <dbReference type="EMBL" id="SPW31398.1"/>
    </source>
</evidence>
<reference evidence="2 3" key="1">
    <citation type="submission" date="2018-06" db="EMBL/GenBank/DDBJ databases">
        <authorList>
            <consortium name="Pathogen Informatics"/>
            <person name="Doyle S."/>
        </authorList>
    </citation>
    <scope>NUCLEOTIDE SEQUENCE [LARGE SCALE GENOMIC DNA]</scope>
    <source>
        <strain evidence="2 3">NCTC10254</strain>
    </source>
</reference>
<accession>A0A6H9XSX0</accession>
<feature type="transmembrane region" description="Helical" evidence="1">
    <location>
        <begin position="190"/>
        <end position="208"/>
    </location>
</feature>
<feature type="transmembrane region" description="Helical" evidence="1">
    <location>
        <begin position="124"/>
        <end position="143"/>
    </location>
</feature>
<protein>
    <submittedName>
        <fullName evidence="2">Uncharacterized protein</fullName>
    </submittedName>
</protein>
<keyword evidence="1" id="KW-0472">Membrane</keyword>
<gene>
    <name evidence="2" type="ORF">NCTC10254_02149</name>
</gene>
<dbReference type="EMBL" id="UARK01000031">
    <property type="protein sequence ID" value="SPW31398.1"/>
    <property type="molecule type" value="Genomic_DNA"/>
</dbReference>
<keyword evidence="1" id="KW-1133">Transmembrane helix</keyword>
<feature type="transmembrane region" description="Helical" evidence="1">
    <location>
        <begin position="164"/>
        <end position="184"/>
    </location>
</feature>
<comment type="caution">
    <text evidence="2">The sequence shown here is derived from an EMBL/GenBank/DDBJ whole genome shotgun (WGS) entry which is preliminary data.</text>
</comment>
<evidence type="ECO:0000313" key="3">
    <source>
        <dbReference type="Proteomes" id="UP000249886"/>
    </source>
</evidence>
<feature type="transmembrane region" description="Helical" evidence="1">
    <location>
        <begin position="38"/>
        <end position="64"/>
    </location>
</feature>
<proteinExistence type="predicted"/>
<evidence type="ECO:0000256" key="1">
    <source>
        <dbReference type="SAM" id="Phobius"/>
    </source>
</evidence>
<feature type="transmembrane region" description="Helical" evidence="1">
    <location>
        <begin position="76"/>
        <end position="94"/>
    </location>
</feature>
<dbReference type="AlphaFoldDB" id="A0A6H9XSX0"/>
<dbReference type="RefSeq" id="WP_040432293.1">
    <property type="nucleotide sequence ID" value="NZ_CP050134.2"/>
</dbReference>
<dbReference type="GeneID" id="84575216"/>
<organism evidence="2 3">
    <name type="scientific">Corynebacterium matruchotii</name>
    <dbReference type="NCBI Taxonomy" id="43768"/>
    <lineage>
        <taxon>Bacteria</taxon>
        <taxon>Bacillati</taxon>
        <taxon>Actinomycetota</taxon>
        <taxon>Actinomycetes</taxon>
        <taxon>Mycobacteriales</taxon>
        <taxon>Corynebacteriaceae</taxon>
        <taxon>Corynebacterium</taxon>
    </lineage>
</organism>
<feature type="transmembrane region" description="Helical" evidence="1">
    <location>
        <begin position="12"/>
        <end position="32"/>
    </location>
</feature>
<name>A0A6H9XSX0_9CORY</name>